<keyword evidence="2" id="KW-1185">Reference proteome</keyword>
<dbReference type="Proteomes" id="UP001250214">
    <property type="component" value="Unassembled WGS sequence"/>
</dbReference>
<comment type="caution">
    <text evidence="1">The sequence shown here is derived from an EMBL/GenBank/DDBJ whole genome shotgun (WGS) entry which is preliminary data.</text>
</comment>
<gene>
    <name evidence="1" type="ORF">RIF23_11285</name>
</gene>
<evidence type="ECO:0000313" key="1">
    <source>
        <dbReference type="EMBL" id="MDS1270885.1"/>
    </source>
</evidence>
<sequence length="722" mass="77861">MSGDAAEARNEFSGTAHAAVQARDIHGSVTVRSEGPAPPWQVPAHLGPFVNRTSDLDRLRSRLVGTTTSITVVDGARGIGKTALLRVAAAQFGNHFPGGVFHVHFAGDATRPQAQSDYWVTFLLQSLGVDNSSIQASVEARAAQYASVTRGLAGPMLLVVEGATQPAQIRPLVPAAPGSALLVTADGPSLGELELDAAVAHTLDPLAPDAAAELLRELCEDPLEETACTQLVRACAGLPLALVMAASRVRRGTAADTVARQLDTQRSQLAEVGVSDRLTLETVFTDSYAQLSPTAATHYRALSRWPGNHCGTDLVTALTDGEEHTTRAALTELRAANLVEADPARQVRFRHELIRTHARERDRAQTPDSDRRAGLRRALDHYLALLGHAERTLNPTRLRCIDLRRVCAGTADPFAGDGAQARTFLEAERETLPGVVHTAAEAGLDEHAWQCAELATALYLRSRYLHDWMDTGLAGAAAARRVGNVAAEARLRSLTSRPLLDLGRWEQAEIEVNTAVQLAESSEVSTRADAYLLRASIAEFHGRFLESGDPEAARTAYDRARELNARAAEAHDPIHAANGRRGLALVDYFRARSLLACEHATNDNATGGRDTIGELRAALDRFQTLDPPDDRMAARVRASLGTAHSRRGELAEASRELDTAIRALQAEQLHAYEAEARLELAHVLGQLGLSPREHLEAARTLFHHLGSPRAQEAQRRLDKLAG</sequence>
<dbReference type="EMBL" id="JAVLVT010000005">
    <property type="protein sequence ID" value="MDS1270885.1"/>
    <property type="molecule type" value="Genomic_DNA"/>
</dbReference>
<dbReference type="Gene3D" id="3.40.50.300">
    <property type="entry name" value="P-loop containing nucleotide triphosphate hydrolases"/>
    <property type="match status" value="1"/>
</dbReference>
<evidence type="ECO:0000313" key="2">
    <source>
        <dbReference type="Proteomes" id="UP001250214"/>
    </source>
</evidence>
<proteinExistence type="predicted"/>
<evidence type="ECO:0008006" key="3">
    <source>
        <dbReference type="Google" id="ProtNLM"/>
    </source>
</evidence>
<dbReference type="RefSeq" id="WP_310912439.1">
    <property type="nucleotide sequence ID" value="NZ_JAVLVT010000005.1"/>
</dbReference>
<protein>
    <recommendedName>
        <fullName evidence="3">Tetratricopeptide repeat protein</fullName>
    </recommendedName>
</protein>
<name>A0ABU2H7Q2_9ACTN</name>
<dbReference type="SUPFAM" id="SSF48452">
    <property type="entry name" value="TPR-like"/>
    <property type="match status" value="1"/>
</dbReference>
<reference evidence="2" key="1">
    <citation type="submission" date="2023-07" db="EMBL/GenBank/DDBJ databases">
        <title>Novel species in the genus Lipingzhangella isolated from Sambhar Salt Lake.</title>
        <authorList>
            <person name="Jiya N."/>
            <person name="Kajale S."/>
            <person name="Sharma A."/>
        </authorList>
    </citation>
    <scope>NUCLEOTIDE SEQUENCE [LARGE SCALE GENOMIC DNA]</scope>
    <source>
        <strain evidence="2">LS1_29</strain>
    </source>
</reference>
<dbReference type="InterPro" id="IPR027417">
    <property type="entry name" value="P-loop_NTPase"/>
</dbReference>
<dbReference type="Gene3D" id="1.25.40.10">
    <property type="entry name" value="Tetratricopeptide repeat domain"/>
    <property type="match status" value="1"/>
</dbReference>
<accession>A0ABU2H7Q2</accession>
<organism evidence="1 2">
    <name type="scientific">Lipingzhangella rawalii</name>
    <dbReference type="NCBI Taxonomy" id="2055835"/>
    <lineage>
        <taxon>Bacteria</taxon>
        <taxon>Bacillati</taxon>
        <taxon>Actinomycetota</taxon>
        <taxon>Actinomycetes</taxon>
        <taxon>Streptosporangiales</taxon>
        <taxon>Nocardiopsidaceae</taxon>
        <taxon>Lipingzhangella</taxon>
    </lineage>
</organism>
<dbReference type="SUPFAM" id="SSF52540">
    <property type="entry name" value="P-loop containing nucleoside triphosphate hydrolases"/>
    <property type="match status" value="1"/>
</dbReference>
<dbReference type="InterPro" id="IPR011990">
    <property type="entry name" value="TPR-like_helical_dom_sf"/>
</dbReference>